<proteinExistence type="predicted"/>
<name>D5H6Y0_SALRM</name>
<protein>
    <submittedName>
        <fullName evidence="1">Uncharacterized protein</fullName>
    </submittedName>
</protein>
<dbReference type="EMBL" id="FP565814">
    <property type="protein sequence ID" value="CBH23785.1"/>
    <property type="molecule type" value="Genomic_DNA"/>
</dbReference>
<reference evidence="2" key="2">
    <citation type="submission" date="2010-04" db="EMBL/GenBank/DDBJ databases">
        <title>Genome sequence of Salinibacter ruber M8.</title>
        <authorList>
            <consortium name="Genoscope"/>
        </authorList>
    </citation>
    <scope>NUCLEOTIDE SEQUENCE [LARGE SCALE GENOMIC DNA]</scope>
    <source>
        <strain evidence="2">M8</strain>
    </source>
</reference>
<dbReference type="AlphaFoldDB" id="D5H6Y0"/>
<evidence type="ECO:0000313" key="2">
    <source>
        <dbReference type="Proteomes" id="UP000000933"/>
    </source>
</evidence>
<dbReference type="Proteomes" id="UP000000933">
    <property type="component" value="Chromosome"/>
</dbReference>
<dbReference type="HOGENOM" id="CLU_108931_0_0_10"/>
<evidence type="ECO:0000313" key="1">
    <source>
        <dbReference type="EMBL" id="CBH23785.1"/>
    </source>
</evidence>
<organism evidence="1 2">
    <name type="scientific">Salinibacter ruber (strain M8)</name>
    <dbReference type="NCBI Taxonomy" id="761659"/>
    <lineage>
        <taxon>Bacteria</taxon>
        <taxon>Pseudomonadati</taxon>
        <taxon>Rhodothermota</taxon>
        <taxon>Rhodothermia</taxon>
        <taxon>Rhodothermales</taxon>
        <taxon>Salinibacteraceae</taxon>
        <taxon>Salinibacter</taxon>
    </lineage>
</organism>
<accession>D5H6Y0</accession>
<dbReference type="KEGG" id="srm:SRM_00864"/>
<sequence length="221" mass="25316">MNVRPPTSMLWASHHSFRARNWGRTAVQGVRTVSQSTHQTPVDIENRTVVVPRKEDTTKEEEPVEVWPLVEAALDKVDADPTTYQAAQAAMEVSDGCATLANFLISQAEQVEKMDYRFKVPLVVLGAKLAREDDGSTTIYDPGEGAFHFETDDHHFAFEVYEDWTVDWEEVADRIEKGYNWDGVEKQVWALDWLMAYLEVPSDDYMVDDEGDDDDQYYSRI</sequence>
<gene>
    <name evidence="1" type="ordered locus">SRM_00864</name>
</gene>
<reference evidence="1 2" key="1">
    <citation type="journal article" date="2010" name="ISME J.">
        <title>Fine-scale evolution: genomic, phenotypic and ecological differentiation in two coexisting Salinibacter ruber strains.</title>
        <authorList>
            <person name="Pena A."/>
            <person name="Teeling H."/>
            <person name="Huerta-Cepas J."/>
            <person name="Santos F."/>
            <person name="Yarza P."/>
            <person name="Brito-Echeverria J."/>
            <person name="Lucio M."/>
            <person name="Schmitt-Kopplin P."/>
            <person name="Meseguer I."/>
            <person name="Schenowitz C."/>
            <person name="Dossat C."/>
            <person name="Barbe V."/>
            <person name="Dopazo J."/>
            <person name="Rossello-Mora R."/>
            <person name="Schuler M."/>
            <person name="Glockner F.O."/>
            <person name="Amann R."/>
            <person name="Gabaldon T."/>
            <person name="Anton J."/>
        </authorList>
    </citation>
    <scope>NUCLEOTIDE SEQUENCE [LARGE SCALE GENOMIC DNA]</scope>
    <source>
        <strain evidence="1 2">M8</strain>
    </source>
</reference>